<sequence>MGTAESTAELTLADIENQLSDEERCKVCQGQLAPRFSRALSPETVVGIGDRHRFTVEVTSYPEAEVAWYREQEKEPVQTSDAVSTGREAPGRHHLQLEGVQLQHQVSQCTRTRSVKL</sequence>
<proteinExistence type="predicted"/>
<dbReference type="InterPro" id="IPR036179">
    <property type="entry name" value="Ig-like_dom_sf"/>
</dbReference>
<evidence type="ECO:0000256" key="1">
    <source>
        <dbReference type="SAM" id="MobiDB-lite"/>
    </source>
</evidence>
<dbReference type="Gene3D" id="2.60.40.10">
    <property type="entry name" value="Immunoglobulins"/>
    <property type="match status" value="1"/>
</dbReference>
<name>A0A6A4W9N4_AMPAM</name>
<feature type="region of interest" description="Disordered" evidence="1">
    <location>
        <begin position="72"/>
        <end position="94"/>
    </location>
</feature>
<dbReference type="Pfam" id="PF07679">
    <property type="entry name" value="I-set"/>
    <property type="match status" value="1"/>
</dbReference>
<evidence type="ECO:0000313" key="3">
    <source>
        <dbReference type="EMBL" id="KAF0298581.1"/>
    </source>
</evidence>
<accession>A0A6A4W9N4</accession>
<gene>
    <name evidence="3" type="ORF">FJT64_004065</name>
</gene>
<keyword evidence="4" id="KW-1185">Reference proteome</keyword>
<evidence type="ECO:0000313" key="4">
    <source>
        <dbReference type="Proteomes" id="UP000440578"/>
    </source>
</evidence>
<organism evidence="3 4">
    <name type="scientific">Amphibalanus amphitrite</name>
    <name type="common">Striped barnacle</name>
    <name type="synonym">Balanus amphitrite</name>
    <dbReference type="NCBI Taxonomy" id="1232801"/>
    <lineage>
        <taxon>Eukaryota</taxon>
        <taxon>Metazoa</taxon>
        <taxon>Ecdysozoa</taxon>
        <taxon>Arthropoda</taxon>
        <taxon>Crustacea</taxon>
        <taxon>Multicrustacea</taxon>
        <taxon>Cirripedia</taxon>
        <taxon>Thoracica</taxon>
        <taxon>Thoracicalcarea</taxon>
        <taxon>Balanomorpha</taxon>
        <taxon>Balanoidea</taxon>
        <taxon>Balanidae</taxon>
        <taxon>Amphibalaninae</taxon>
        <taxon>Amphibalanus</taxon>
    </lineage>
</organism>
<dbReference type="Proteomes" id="UP000440578">
    <property type="component" value="Unassembled WGS sequence"/>
</dbReference>
<dbReference type="EMBL" id="VIIS01001425">
    <property type="protein sequence ID" value="KAF0298581.1"/>
    <property type="molecule type" value="Genomic_DNA"/>
</dbReference>
<dbReference type="SUPFAM" id="SSF48726">
    <property type="entry name" value="Immunoglobulin"/>
    <property type="match status" value="1"/>
</dbReference>
<reference evidence="3 4" key="1">
    <citation type="submission" date="2019-07" db="EMBL/GenBank/DDBJ databases">
        <title>Draft genome assembly of a fouling barnacle, Amphibalanus amphitrite (Darwin, 1854): The first reference genome for Thecostraca.</title>
        <authorList>
            <person name="Kim W."/>
        </authorList>
    </citation>
    <scope>NUCLEOTIDE SEQUENCE [LARGE SCALE GENOMIC DNA]</scope>
    <source>
        <strain evidence="3">SNU_AA5</strain>
        <tissue evidence="3">Soma without cirri and trophi</tissue>
    </source>
</reference>
<dbReference type="InterPro" id="IPR013783">
    <property type="entry name" value="Ig-like_fold"/>
</dbReference>
<dbReference type="InterPro" id="IPR013098">
    <property type="entry name" value="Ig_I-set"/>
</dbReference>
<dbReference type="OrthoDB" id="6070751at2759"/>
<evidence type="ECO:0000259" key="2">
    <source>
        <dbReference type="Pfam" id="PF07679"/>
    </source>
</evidence>
<dbReference type="AlphaFoldDB" id="A0A6A4W9N4"/>
<protein>
    <recommendedName>
        <fullName evidence="2">Immunoglobulin I-set domain-containing protein</fullName>
    </recommendedName>
</protein>
<comment type="caution">
    <text evidence="3">The sequence shown here is derived from an EMBL/GenBank/DDBJ whole genome shotgun (WGS) entry which is preliminary data.</text>
</comment>
<feature type="domain" description="Immunoglobulin I-set" evidence="2">
    <location>
        <begin position="34"/>
        <end position="103"/>
    </location>
</feature>